<feature type="compositionally biased region" description="Basic and acidic residues" evidence="1">
    <location>
        <begin position="7"/>
        <end position="20"/>
    </location>
</feature>
<keyword evidence="3" id="KW-1185">Reference proteome</keyword>
<name>A0A8J9YZB2_BRALA</name>
<dbReference type="OrthoDB" id="10111734at2759"/>
<dbReference type="AlphaFoldDB" id="A0A8J9YZB2"/>
<reference evidence="2" key="1">
    <citation type="submission" date="2022-01" db="EMBL/GenBank/DDBJ databases">
        <authorList>
            <person name="Braso-Vives M."/>
        </authorList>
    </citation>
    <scope>NUCLEOTIDE SEQUENCE</scope>
</reference>
<feature type="compositionally biased region" description="Basic and acidic residues" evidence="1">
    <location>
        <begin position="126"/>
        <end position="156"/>
    </location>
</feature>
<feature type="region of interest" description="Disordered" evidence="1">
    <location>
        <begin position="1"/>
        <end position="20"/>
    </location>
</feature>
<feature type="compositionally biased region" description="Basic and acidic residues" evidence="1">
    <location>
        <begin position="189"/>
        <end position="199"/>
    </location>
</feature>
<feature type="compositionally biased region" description="Basic and acidic residues" evidence="1">
    <location>
        <begin position="89"/>
        <end position="110"/>
    </location>
</feature>
<feature type="region of interest" description="Disordered" evidence="1">
    <location>
        <begin position="83"/>
        <end position="203"/>
    </location>
</feature>
<gene>
    <name evidence="2" type="primary">Hypp7274</name>
    <name evidence="2" type="ORF">BLAG_LOCUS7000</name>
</gene>
<feature type="compositionally biased region" description="Basic and acidic residues" evidence="1">
    <location>
        <begin position="253"/>
        <end position="276"/>
    </location>
</feature>
<proteinExistence type="predicted"/>
<organism evidence="2 3">
    <name type="scientific">Branchiostoma lanceolatum</name>
    <name type="common">Common lancelet</name>
    <name type="synonym">Amphioxus lanceolatum</name>
    <dbReference type="NCBI Taxonomy" id="7740"/>
    <lineage>
        <taxon>Eukaryota</taxon>
        <taxon>Metazoa</taxon>
        <taxon>Chordata</taxon>
        <taxon>Cephalochordata</taxon>
        <taxon>Leptocardii</taxon>
        <taxon>Amphioxiformes</taxon>
        <taxon>Branchiostomatidae</taxon>
        <taxon>Branchiostoma</taxon>
    </lineage>
</organism>
<evidence type="ECO:0000313" key="3">
    <source>
        <dbReference type="Proteomes" id="UP000838412"/>
    </source>
</evidence>
<dbReference type="Proteomes" id="UP000838412">
    <property type="component" value="Chromosome 14"/>
</dbReference>
<dbReference type="EMBL" id="OV696699">
    <property type="protein sequence ID" value="CAH1244348.1"/>
    <property type="molecule type" value="Genomic_DNA"/>
</dbReference>
<protein>
    <submittedName>
        <fullName evidence="2">Hypp7274 protein</fullName>
    </submittedName>
</protein>
<evidence type="ECO:0000313" key="2">
    <source>
        <dbReference type="EMBL" id="CAH1244348.1"/>
    </source>
</evidence>
<evidence type="ECO:0000256" key="1">
    <source>
        <dbReference type="SAM" id="MobiDB-lite"/>
    </source>
</evidence>
<feature type="region of interest" description="Disordered" evidence="1">
    <location>
        <begin position="253"/>
        <end position="338"/>
    </location>
</feature>
<sequence length="338" mass="38025">MPLLTRNSHDLDMENKEKEGWHYESDSRYEDVDPHGYSIFALRSGPKKDDGEDVCSSNVPPSLPVRKYEDVDPHGDAILVLGSGLQRAAPKEPPPRHLAKIEMQDSRLSTENENDEEVRPPARNSRHLDMGAKEKEQVDGMDKESNRKYEDVDPHGHSVFALGPGPDRQYTEDVSGTDAPPPLPKRNSSHLDRGYKENEVDGMNEEANRKYEDVDLEPGAVNVILNSGLKRAVPDLLPPRKLDMGDHVVVYAEQKEDSCSDPYYKPEDRAGHKAGEPEENVDSKPPQALDMGDHVVVYPEQKEEPYSDPYYQPGKTDEDEKQEEKSFGLKVKGSPWST</sequence>
<feature type="compositionally biased region" description="Basic and acidic residues" evidence="1">
    <location>
        <begin position="315"/>
        <end position="327"/>
    </location>
</feature>
<accession>A0A8J9YZB2</accession>
<feature type="region of interest" description="Disordered" evidence="1">
    <location>
        <begin position="43"/>
        <end position="69"/>
    </location>
</feature>